<reference evidence="2 5" key="2">
    <citation type="submission" date="2019-04" db="EMBL/GenBank/DDBJ databases">
        <title>Draft genome sequences of Streptomyces avermitilis NBRC 14893.</title>
        <authorList>
            <person name="Komaki H."/>
            <person name="Tamura T."/>
            <person name="Hosoyama A."/>
        </authorList>
    </citation>
    <scope>NUCLEOTIDE SEQUENCE [LARGE SCALE GENOMIC DNA]</scope>
    <source>
        <strain evidence="2 5">NBRC 14893</strain>
    </source>
</reference>
<dbReference type="RefSeq" id="WP_010985995.1">
    <property type="nucleotide sequence ID" value="NZ_BAABTN010000002.1"/>
</dbReference>
<accession>A0A4D4LTJ2</accession>
<protein>
    <submittedName>
        <fullName evidence="2">Methyltransferase type 11</fullName>
    </submittedName>
</protein>
<evidence type="ECO:0000313" key="2">
    <source>
        <dbReference type="EMBL" id="GDY64642.1"/>
    </source>
</evidence>
<evidence type="ECO:0000313" key="5">
    <source>
        <dbReference type="Proteomes" id="UP000302139"/>
    </source>
</evidence>
<dbReference type="InterPro" id="IPR029063">
    <property type="entry name" value="SAM-dependent_MTases_sf"/>
</dbReference>
<dbReference type="GO" id="GO:0032259">
    <property type="term" value="P:methylation"/>
    <property type="evidence" value="ECO:0007669"/>
    <property type="project" value="UniProtKB-KW"/>
</dbReference>
<dbReference type="STRING" id="33903.AQJ43_26770"/>
<gene>
    <name evidence="2" type="ORF">SAV14893_040350</name>
    <name evidence="3" type="ORF">SAV31267_046600</name>
</gene>
<organism evidence="2 5">
    <name type="scientific">Streptomyces avermitilis</name>
    <dbReference type="NCBI Taxonomy" id="33903"/>
    <lineage>
        <taxon>Bacteria</taxon>
        <taxon>Bacillati</taxon>
        <taxon>Actinomycetota</taxon>
        <taxon>Actinomycetes</taxon>
        <taxon>Kitasatosporales</taxon>
        <taxon>Streptomycetaceae</taxon>
        <taxon>Streptomyces</taxon>
    </lineage>
</organism>
<dbReference type="Proteomes" id="UP000302139">
    <property type="component" value="Unassembled WGS sequence"/>
</dbReference>
<dbReference type="EMBL" id="BJHY01000001">
    <property type="protein sequence ID" value="GDY75175.1"/>
    <property type="molecule type" value="Genomic_DNA"/>
</dbReference>
<reference evidence="3 4" key="1">
    <citation type="submission" date="2019-04" db="EMBL/GenBank/DDBJ databases">
        <title>Draft genome sequences of Streptomyces avermitilis ATCC 31267.</title>
        <authorList>
            <person name="Komaki H."/>
            <person name="Tamura T."/>
            <person name="Hosoyama A."/>
        </authorList>
    </citation>
    <scope>NUCLEOTIDE SEQUENCE [LARGE SCALE GENOMIC DNA]</scope>
    <source>
        <strain evidence="3 4">ATCC 31267</strain>
    </source>
</reference>
<dbReference type="Pfam" id="PF13489">
    <property type="entry name" value="Methyltransf_23"/>
    <property type="match status" value="1"/>
</dbReference>
<keyword evidence="2" id="KW-0489">Methyltransferase</keyword>
<dbReference type="OMA" id="LEVERWC"/>
<proteinExistence type="predicted"/>
<dbReference type="Proteomes" id="UP000299211">
    <property type="component" value="Unassembled WGS sequence"/>
</dbReference>
<keyword evidence="2" id="KW-0808">Transferase</keyword>
<comment type="caution">
    <text evidence="2">The sequence shown here is derived from an EMBL/GenBank/DDBJ whole genome shotgun (WGS) entry which is preliminary data.</text>
</comment>
<feature type="compositionally biased region" description="Polar residues" evidence="1">
    <location>
        <begin position="266"/>
        <end position="285"/>
    </location>
</feature>
<dbReference type="CDD" id="cd02440">
    <property type="entry name" value="AdoMet_MTases"/>
    <property type="match status" value="1"/>
</dbReference>
<sequence length="299" mass="31260">MSTAREMAPEWATEAAEPTSGSHTRSGSGSGSGSGSMTETENVGSNRRLRGLLDGASPSWCADPYADALRAGRGPLFLRRADGWLLPLEVERWCAEADAADLDVVERCEGAVLDVGCGPGRLVAALSARGLRALGIDVSEAAVAHTRGIGGRALRRSVFAPVPGAGRWGTALLIDGNLGIGGDPDALLHRIAHLLAPGGLLIAETVPYDIDERVHVHVTDARATPGDPFPWARLGTPALLQYAARSGWHATDQWSTGGRSFVALRSRSTNRSAEPPNSTAVISSQRARKPSPGRPAADS</sequence>
<feature type="compositionally biased region" description="Low complexity" evidence="1">
    <location>
        <begin position="9"/>
        <end position="27"/>
    </location>
</feature>
<evidence type="ECO:0000256" key="1">
    <source>
        <dbReference type="SAM" id="MobiDB-lite"/>
    </source>
</evidence>
<dbReference type="Gene3D" id="3.40.50.150">
    <property type="entry name" value="Vaccinia Virus protein VP39"/>
    <property type="match status" value="1"/>
</dbReference>
<dbReference type="EMBL" id="BJHX01000001">
    <property type="protein sequence ID" value="GDY64642.1"/>
    <property type="molecule type" value="Genomic_DNA"/>
</dbReference>
<feature type="region of interest" description="Disordered" evidence="1">
    <location>
        <begin position="266"/>
        <end position="299"/>
    </location>
</feature>
<evidence type="ECO:0000313" key="4">
    <source>
        <dbReference type="Proteomes" id="UP000299211"/>
    </source>
</evidence>
<dbReference type="GO" id="GO:0008168">
    <property type="term" value="F:methyltransferase activity"/>
    <property type="evidence" value="ECO:0007669"/>
    <property type="project" value="UniProtKB-KW"/>
</dbReference>
<evidence type="ECO:0000313" key="3">
    <source>
        <dbReference type="EMBL" id="GDY75175.1"/>
    </source>
</evidence>
<dbReference type="SUPFAM" id="SSF53335">
    <property type="entry name" value="S-adenosyl-L-methionine-dependent methyltransferases"/>
    <property type="match status" value="1"/>
</dbReference>
<name>A0A4D4LTJ2_STRAX</name>
<feature type="region of interest" description="Disordered" evidence="1">
    <location>
        <begin position="1"/>
        <end position="44"/>
    </location>
</feature>
<dbReference type="AlphaFoldDB" id="A0A4D4LTJ2"/>
<dbReference type="GeneID" id="41541653"/>
<dbReference type="SMR" id="A0A4D4LTJ2"/>